<dbReference type="EMBL" id="JAFBED010000004">
    <property type="protein sequence ID" value="MBM7620613.1"/>
    <property type="molecule type" value="Genomic_DNA"/>
</dbReference>
<keyword evidence="1" id="KW-1133">Transmembrane helix</keyword>
<sequence length="204" mass="23952">MYKESIKEKIIRFLIIGVIGITTLYLFSIQYGPVEEKEKVQPPEPFQPMAVVVQEKDQQNQNPVIAIVKEHEKKPILVTYMIDEKDNYKFDTINAIELETHPTRLEKDINSKGVWLQADEEWMFYNEELIVEKGVKKEENEIEEDFQVSIEETDTEQYVVKLSNETGLIIQKSFKEKPLSVHKLSIEHDLWLVLFEKDTVLLIP</sequence>
<comment type="caution">
    <text evidence="2">The sequence shown here is derived from an EMBL/GenBank/DDBJ whole genome shotgun (WGS) entry which is preliminary data.</text>
</comment>
<evidence type="ECO:0000256" key="1">
    <source>
        <dbReference type="SAM" id="Phobius"/>
    </source>
</evidence>
<name>A0ABS2P0Z8_9BACI</name>
<gene>
    <name evidence="2" type="ORF">JOC95_002466</name>
</gene>
<proteinExistence type="predicted"/>
<dbReference type="Proteomes" id="UP000737402">
    <property type="component" value="Unassembled WGS sequence"/>
</dbReference>
<feature type="transmembrane region" description="Helical" evidence="1">
    <location>
        <begin position="12"/>
        <end position="32"/>
    </location>
</feature>
<reference evidence="2 3" key="1">
    <citation type="submission" date="2021-01" db="EMBL/GenBank/DDBJ databases">
        <title>Genomic Encyclopedia of Type Strains, Phase IV (KMG-IV): sequencing the most valuable type-strain genomes for metagenomic binning, comparative biology and taxonomic classification.</title>
        <authorList>
            <person name="Goeker M."/>
        </authorList>
    </citation>
    <scope>NUCLEOTIDE SEQUENCE [LARGE SCALE GENOMIC DNA]</scope>
    <source>
        <strain evidence="2 3">DSM 25879</strain>
    </source>
</reference>
<dbReference type="RefSeq" id="WP_204416391.1">
    <property type="nucleotide sequence ID" value="NZ_JAFBED010000004.1"/>
</dbReference>
<accession>A0ABS2P0Z8</accession>
<evidence type="ECO:0000313" key="2">
    <source>
        <dbReference type="EMBL" id="MBM7620613.1"/>
    </source>
</evidence>
<keyword evidence="3" id="KW-1185">Reference proteome</keyword>
<evidence type="ECO:0000313" key="3">
    <source>
        <dbReference type="Proteomes" id="UP000737402"/>
    </source>
</evidence>
<organism evidence="2 3">
    <name type="scientific">Sutcliffiella tianshenii</name>
    <dbReference type="NCBI Taxonomy" id="1463404"/>
    <lineage>
        <taxon>Bacteria</taxon>
        <taxon>Bacillati</taxon>
        <taxon>Bacillota</taxon>
        <taxon>Bacilli</taxon>
        <taxon>Bacillales</taxon>
        <taxon>Bacillaceae</taxon>
        <taxon>Sutcliffiella</taxon>
    </lineage>
</organism>
<keyword evidence="1" id="KW-0812">Transmembrane</keyword>
<keyword evidence="1" id="KW-0472">Membrane</keyword>
<protein>
    <submittedName>
        <fullName evidence="2">Lipopolysaccharide export LptBFGC system permease protein LptF</fullName>
    </submittedName>
</protein>